<evidence type="ECO:0000256" key="8">
    <source>
        <dbReference type="ARBA" id="ARBA00022842"/>
    </source>
</evidence>
<name>X6NDS5_RETFI</name>
<dbReference type="Gene3D" id="1.10.150.20">
    <property type="entry name" value="5' to 3' exonuclease, C-terminal subdomain"/>
    <property type="match status" value="1"/>
</dbReference>
<dbReference type="Gene3D" id="3.40.50.1010">
    <property type="entry name" value="5'-nuclease"/>
    <property type="match status" value="1"/>
</dbReference>
<dbReference type="Proteomes" id="UP000023152">
    <property type="component" value="Unassembled WGS sequence"/>
</dbReference>
<reference evidence="12 13" key="1">
    <citation type="journal article" date="2013" name="Curr. Biol.">
        <title>The Genome of the Foraminiferan Reticulomyxa filosa.</title>
        <authorList>
            <person name="Glockner G."/>
            <person name="Hulsmann N."/>
            <person name="Schleicher M."/>
            <person name="Noegel A.A."/>
            <person name="Eichinger L."/>
            <person name="Gallinger C."/>
            <person name="Pawlowski J."/>
            <person name="Sierra R."/>
            <person name="Euteneuer U."/>
            <person name="Pillet L."/>
            <person name="Moustafa A."/>
            <person name="Platzer M."/>
            <person name="Groth M."/>
            <person name="Szafranski K."/>
            <person name="Schliwa M."/>
        </authorList>
    </citation>
    <scope>NUCLEOTIDE SEQUENCE [LARGE SCALE GENOMIC DNA]</scope>
</reference>
<dbReference type="SUPFAM" id="SSF47807">
    <property type="entry name" value="5' to 3' exonuclease, C-terminal subdomain"/>
    <property type="match status" value="1"/>
</dbReference>
<keyword evidence="10" id="KW-0539">Nucleus</keyword>
<dbReference type="InterPro" id="IPR029060">
    <property type="entry name" value="PIN-like_dom_sf"/>
</dbReference>
<comment type="subcellular location">
    <subcellularLocation>
        <location evidence="2">Nucleus</location>
    </subcellularLocation>
</comment>
<keyword evidence="5" id="KW-0255">Endonuclease</keyword>
<dbReference type="PANTHER" id="PTHR11081">
    <property type="entry name" value="FLAP ENDONUCLEASE FAMILY MEMBER"/>
    <property type="match status" value="1"/>
</dbReference>
<protein>
    <recommendedName>
        <fullName evidence="11">XPG-I domain-containing protein</fullName>
    </recommendedName>
</protein>
<dbReference type="CDD" id="cd09901">
    <property type="entry name" value="H3TH_FEN1-like"/>
    <property type="match status" value="1"/>
</dbReference>
<accession>X6NDS5</accession>
<evidence type="ECO:0000256" key="3">
    <source>
        <dbReference type="ARBA" id="ARBA00022722"/>
    </source>
</evidence>
<dbReference type="OrthoDB" id="26491at2759"/>
<evidence type="ECO:0000256" key="10">
    <source>
        <dbReference type="ARBA" id="ARBA00023242"/>
    </source>
</evidence>
<evidence type="ECO:0000256" key="1">
    <source>
        <dbReference type="ARBA" id="ARBA00001946"/>
    </source>
</evidence>
<keyword evidence="6" id="KW-0227">DNA damage</keyword>
<dbReference type="InterPro" id="IPR044752">
    <property type="entry name" value="PIN-like_EXO1"/>
</dbReference>
<gene>
    <name evidence="12" type="ORF">RFI_13113</name>
</gene>
<keyword evidence="8" id="KW-0460">Magnesium</keyword>
<dbReference type="InterPro" id="IPR036279">
    <property type="entry name" value="5-3_exonuclease_C_sf"/>
</dbReference>
<evidence type="ECO:0000259" key="11">
    <source>
        <dbReference type="SMART" id="SM00484"/>
    </source>
</evidence>
<sequence>MTNKNSEQIRTILKKKKKRYLDLPMRFILSIQHHGIDVIVVFDGAQLPMKKEEEIRRAKKREMKRLEGEKLWNAGDRKKSYECFQQSVRITHTMIETFQQRLKTDNIPFVVAPYEADAQLAYLFKQKRIDFVISEDSDLLVFGVQKLLTKFNRNNENGTGQFIDMTLVANYKSCGDKNDSSDCFVRQIKSFTHQKFVQCCVLSGCDYLESIKGVGLRTAAKLMRSMESVTTIMWKLKGKNEKEFPKTYPLEFEKAVMTFLYQYVYDLDTRSM</sequence>
<comment type="cofactor">
    <cofactor evidence="1">
        <name>Mg(2+)</name>
        <dbReference type="ChEBI" id="CHEBI:18420"/>
    </cofactor>
</comment>
<keyword evidence="3" id="KW-0540">Nuclease</keyword>
<dbReference type="GO" id="GO:0046872">
    <property type="term" value="F:metal ion binding"/>
    <property type="evidence" value="ECO:0007669"/>
    <property type="project" value="UniProtKB-KW"/>
</dbReference>
<dbReference type="FunFam" id="1.10.150.20:FF:000011">
    <property type="entry name" value="exonuclease 1"/>
    <property type="match status" value="1"/>
</dbReference>
<dbReference type="InterPro" id="IPR006084">
    <property type="entry name" value="XPG/Rad2"/>
</dbReference>
<keyword evidence="7" id="KW-0378">Hydrolase</keyword>
<dbReference type="PRINTS" id="PR00853">
    <property type="entry name" value="XPGRADSUPER"/>
</dbReference>
<dbReference type="PANTHER" id="PTHR11081:SF9">
    <property type="entry name" value="FLAP ENDONUCLEASE 1"/>
    <property type="match status" value="1"/>
</dbReference>
<organism evidence="12 13">
    <name type="scientific">Reticulomyxa filosa</name>
    <dbReference type="NCBI Taxonomy" id="46433"/>
    <lineage>
        <taxon>Eukaryota</taxon>
        <taxon>Sar</taxon>
        <taxon>Rhizaria</taxon>
        <taxon>Retaria</taxon>
        <taxon>Foraminifera</taxon>
        <taxon>Monothalamids</taxon>
        <taxon>Reticulomyxidae</taxon>
        <taxon>Reticulomyxa</taxon>
    </lineage>
</organism>
<dbReference type="InterPro" id="IPR019974">
    <property type="entry name" value="XPG_CS"/>
</dbReference>
<keyword evidence="4" id="KW-0479">Metal-binding</keyword>
<evidence type="ECO:0000256" key="9">
    <source>
        <dbReference type="ARBA" id="ARBA00023204"/>
    </source>
</evidence>
<dbReference type="SMART" id="SM00279">
    <property type="entry name" value="HhH2"/>
    <property type="match status" value="1"/>
</dbReference>
<feature type="non-terminal residue" evidence="12">
    <location>
        <position position="272"/>
    </location>
</feature>
<proteinExistence type="predicted"/>
<feature type="domain" description="XPG-I" evidence="11">
    <location>
        <begin position="103"/>
        <end position="176"/>
    </location>
</feature>
<dbReference type="GO" id="GO:0005634">
    <property type="term" value="C:nucleus"/>
    <property type="evidence" value="ECO:0007669"/>
    <property type="project" value="UniProtKB-SubCell"/>
</dbReference>
<evidence type="ECO:0000256" key="2">
    <source>
        <dbReference type="ARBA" id="ARBA00004123"/>
    </source>
</evidence>
<evidence type="ECO:0000256" key="4">
    <source>
        <dbReference type="ARBA" id="ARBA00022723"/>
    </source>
</evidence>
<dbReference type="CDD" id="cd09857">
    <property type="entry name" value="PIN_EXO1"/>
    <property type="match status" value="1"/>
</dbReference>
<dbReference type="GO" id="GO:0003677">
    <property type="term" value="F:DNA binding"/>
    <property type="evidence" value="ECO:0007669"/>
    <property type="project" value="InterPro"/>
</dbReference>
<dbReference type="GO" id="GO:0006281">
    <property type="term" value="P:DNA repair"/>
    <property type="evidence" value="ECO:0007669"/>
    <property type="project" value="UniProtKB-KW"/>
</dbReference>
<evidence type="ECO:0000256" key="7">
    <source>
        <dbReference type="ARBA" id="ARBA00022801"/>
    </source>
</evidence>
<comment type="caution">
    <text evidence="12">The sequence shown here is derived from an EMBL/GenBank/DDBJ whole genome shotgun (WGS) entry which is preliminary data.</text>
</comment>
<dbReference type="SUPFAM" id="SSF88723">
    <property type="entry name" value="PIN domain-like"/>
    <property type="match status" value="1"/>
</dbReference>
<dbReference type="SMART" id="SM00484">
    <property type="entry name" value="XPGI"/>
    <property type="match status" value="1"/>
</dbReference>
<dbReference type="PROSITE" id="PS00842">
    <property type="entry name" value="XPG_2"/>
    <property type="match status" value="1"/>
</dbReference>
<dbReference type="EMBL" id="ASPP01009487">
    <property type="protein sequence ID" value="ETO24048.1"/>
    <property type="molecule type" value="Genomic_DNA"/>
</dbReference>
<evidence type="ECO:0000313" key="12">
    <source>
        <dbReference type="EMBL" id="ETO24048.1"/>
    </source>
</evidence>
<keyword evidence="9" id="KW-0234">DNA repair</keyword>
<dbReference type="OMA" id="DCITTED"/>
<dbReference type="Pfam" id="PF00867">
    <property type="entry name" value="XPG_I"/>
    <property type="match status" value="1"/>
</dbReference>
<evidence type="ECO:0000313" key="13">
    <source>
        <dbReference type="Proteomes" id="UP000023152"/>
    </source>
</evidence>
<evidence type="ECO:0000256" key="6">
    <source>
        <dbReference type="ARBA" id="ARBA00022763"/>
    </source>
</evidence>
<dbReference type="AlphaFoldDB" id="X6NDS5"/>
<dbReference type="InterPro" id="IPR006086">
    <property type="entry name" value="XPG-I_dom"/>
</dbReference>
<keyword evidence="13" id="KW-1185">Reference proteome</keyword>
<evidence type="ECO:0000256" key="5">
    <source>
        <dbReference type="ARBA" id="ARBA00022759"/>
    </source>
</evidence>
<dbReference type="GO" id="GO:0017108">
    <property type="term" value="F:5'-flap endonuclease activity"/>
    <property type="evidence" value="ECO:0007669"/>
    <property type="project" value="TreeGrafter"/>
</dbReference>
<dbReference type="InterPro" id="IPR008918">
    <property type="entry name" value="HhH2"/>
</dbReference>